<dbReference type="Proteomes" id="UP000261540">
    <property type="component" value="Unplaced"/>
</dbReference>
<dbReference type="GO" id="GO:0006508">
    <property type="term" value="P:proteolysis"/>
    <property type="evidence" value="ECO:0007669"/>
    <property type="project" value="UniProtKB-KW"/>
</dbReference>
<feature type="domain" description="CUB" evidence="15">
    <location>
        <begin position="351"/>
        <end position="458"/>
    </location>
</feature>
<keyword evidence="19" id="KW-1185">Reference proteome</keyword>
<dbReference type="GO" id="GO:0004252">
    <property type="term" value="F:serine-type endopeptidase activity"/>
    <property type="evidence" value="ECO:0007669"/>
    <property type="project" value="InterPro"/>
</dbReference>
<dbReference type="InterPro" id="IPR036055">
    <property type="entry name" value="LDL_receptor-like_sf"/>
</dbReference>
<dbReference type="GO" id="GO:0016020">
    <property type="term" value="C:membrane"/>
    <property type="evidence" value="ECO:0007669"/>
    <property type="project" value="UniProtKB-SubCell"/>
</dbReference>
<evidence type="ECO:0000256" key="2">
    <source>
        <dbReference type="ARBA" id="ARBA00022670"/>
    </source>
</evidence>
<dbReference type="GeneTree" id="ENSGT00940000155418"/>
<dbReference type="PROSITE" id="PS00134">
    <property type="entry name" value="TRYPSIN_HIS"/>
    <property type="match status" value="1"/>
</dbReference>
<dbReference type="Pfam" id="PF00431">
    <property type="entry name" value="CUB"/>
    <property type="match status" value="2"/>
</dbReference>
<dbReference type="GO" id="GO:0009566">
    <property type="term" value="P:fertilization"/>
    <property type="evidence" value="ECO:0007669"/>
    <property type="project" value="UniProtKB-ARBA"/>
</dbReference>
<feature type="disulfide bond" evidence="13">
    <location>
        <begin position="482"/>
        <end position="497"/>
    </location>
</feature>
<comment type="caution">
    <text evidence="13">Lacks conserved residue(s) required for the propagation of feature annotation.</text>
</comment>
<organism evidence="18 19">
    <name type="scientific">Paramormyrops kingsleyae</name>
    <dbReference type="NCBI Taxonomy" id="1676925"/>
    <lineage>
        <taxon>Eukaryota</taxon>
        <taxon>Metazoa</taxon>
        <taxon>Chordata</taxon>
        <taxon>Craniata</taxon>
        <taxon>Vertebrata</taxon>
        <taxon>Euteleostomi</taxon>
        <taxon>Actinopterygii</taxon>
        <taxon>Neopterygii</taxon>
        <taxon>Teleostei</taxon>
        <taxon>Osteoglossocephala</taxon>
        <taxon>Osteoglossomorpha</taxon>
        <taxon>Osteoglossiformes</taxon>
        <taxon>Mormyridae</taxon>
        <taxon>Paramormyrops</taxon>
    </lineage>
</organism>
<dbReference type="InterPro" id="IPR000859">
    <property type="entry name" value="CUB_dom"/>
</dbReference>
<evidence type="ECO:0000256" key="12">
    <source>
        <dbReference type="ARBA" id="ARBA00023180"/>
    </source>
</evidence>
<dbReference type="InterPro" id="IPR009003">
    <property type="entry name" value="Peptidase_S1_PA"/>
</dbReference>
<dbReference type="FunFam" id="2.40.10.10:FF:000003">
    <property type="entry name" value="Transmembrane serine protease 3"/>
    <property type="match status" value="1"/>
</dbReference>
<dbReference type="InterPro" id="IPR035914">
    <property type="entry name" value="Sperma_CUB_dom_sf"/>
</dbReference>
<feature type="disulfide bond" evidence="13">
    <location>
        <begin position="499"/>
        <end position="511"/>
    </location>
</feature>
<feature type="domain" description="Peptidase S1" evidence="17">
    <location>
        <begin position="627"/>
        <end position="882"/>
    </location>
</feature>
<keyword evidence="12" id="KW-0325">Glycoprotein</keyword>
<evidence type="ECO:0000259" key="15">
    <source>
        <dbReference type="PROSITE" id="PS01180"/>
    </source>
</evidence>
<dbReference type="Gene3D" id="2.60.120.290">
    <property type="entry name" value="Spermadhesin, CUB domain"/>
    <property type="match status" value="2"/>
</dbReference>
<evidence type="ECO:0000256" key="14">
    <source>
        <dbReference type="SAM" id="Phobius"/>
    </source>
</evidence>
<dbReference type="Gene3D" id="4.10.400.10">
    <property type="entry name" value="Low-density Lipoprotein Receptor"/>
    <property type="match status" value="4"/>
</dbReference>
<keyword evidence="5" id="KW-0677">Repeat</keyword>
<proteinExistence type="predicted"/>
<dbReference type="InterPro" id="IPR023415">
    <property type="entry name" value="LDLR_class-A_CS"/>
</dbReference>
<sequence length="951" mass="107197">MIDLVPIYGQVSEMMGRINTDEFVYYSLHQDQNGRHENVTFLDNKRKKPSHTKKRLVIGLIVMLAFLAAAGVLVWFFTIKPYTSGTLLERKKGPGTRVFTGHLRLANVNYSEQLEDPNSQQFADLADNLQEVLHNTFENDVFLSKYYNQSVVSGFSEGVLVYYWSRFDIPVTELEIISQFTDERIISVLRGSIRAEGNQRTRELFITDITALRADPRLVINPRTEDCFSHLEAVSTPQTFTSPGFPKKYPAHARCQWQIRAPKRATILVKFLVFNVLDDCSNDFVSFYDSLSPEESKAITEKCGQRPPSNPLEVVSSSNLMSINLVSDSGREKPGFSAMYMFVPLITANQCGGRLTNKSGSFHSPHYPSFYPNSVDCKWTIEVPANMKIQLRFTMFRMKEPKVDVKVCHKDYVEVLGTKYCGEKSLLALSSQNNTLEVTFHSDESYTDKGFRATYVAYDPVNPCPNQFACASGFCIAKQLHCDGWNDCGDRSDEEQCKCDHEQFSCANGRCKPLYWVCDSVNDCGDGSDEKDCGCEESEWRCSDGMCILKTLMCDGKKDCLDGSDESNCITESSRRINVCTDYTFKCKSGECVHKINAECDLTNDCSDGSDEEGCMCGTRPYKHNRIVGGQNADIGEWPWQVSLHFMTNGHVCGASILSKTWLLSAAHCFQTTSPENLIPDNWRAYSGLRTQYSEENVQMRNIKRIITHPEYNDMTNDYDIALLELNEPLLFTNTIYPICLPDSTHVFPAGLSCWVTGWGMLREGGNTAPILQKAEVKVINDTICDTVTEGQVTSRMLCSGFLAGGVDACQVRNTNIPFNVYCTSKISTVYLLWLQTLFQQNNFQKMLDQSFIVHPSLAPFLVLPLVSNSQHFLSWPSPAGRLRGPFGMQRGEWQVVPGWHRELGRGLRPQKQARGLHTRYQAAGLDPGGKWGVDQAYPAGKWGQFQKIHM</sequence>
<evidence type="ECO:0000256" key="3">
    <source>
        <dbReference type="ARBA" id="ARBA00022692"/>
    </source>
</evidence>
<feature type="disulfide bond" evidence="13">
    <location>
        <begin position="580"/>
        <end position="592"/>
    </location>
</feature>
<dbReference type="FunFam" id="2.60.120.290:FF:000005">
    <property type="entry name" value="Procollagen C-endopeptidase enhancer 1"/>
    <property type="match status" value="1"/>
</dbReference>
<evidence type="ECO:0000256" key="5">
    <source>
        <dbReference type="ARBA" id="ARBA00022737"/>
    </source>
</evidence>
<accession>A0A3B3Q2R1</accession>
<dbReference type="InterPro" id="IPR001254">
    <property type="entry name" value="Trypsin_dom"/>
</dbReference>
<dbReference type="Pfam" id="PF00089">
    <property type="entry name" value="Trypsin"/>
    <property type="match status" value="1"/>
</dbReference>
<evidence type="ECO:0000256" key="8">
    <source>
        <dbReference type="ARBA" id="ARBA00022968"/>
    </source>
</evidence>
<evidence type="ECO:0000313" key="18">
    <source>
        <dbReference type="Ensembl" id="ENSPKIP00000000039.1"/>
    </source>
</evidence>
<dbReference type="SUPFAM" id="SSF49854">
    <property type="entry name" value="Spermadhesin, CUB domain"/>
    <property type="match status" value="2"/>
</dbReference>
<dbReference type="InterPro" id="IPR043504">
    <property type="entry name" value="Peptidase_S1_PA_chymotrypsin"/>
</dbReference>
<dbReference type="Pfam" id="PF00057">
    <property type="entry name" value="Ldl_recept_a"/>
    <property type="match status" value="4"/>
</dbReference>
<reference evidence="18" key="1">
    <citation type="submission" date="2025-08" db="UniProtKB">
        <authorList>
            <consortium name="Ensembl"/>
        </authorList>
    </citation>
    <scope>IDENTIFICATION</scope>
</reference>
<keyword evidence="2" id="KW-0645">Protease</keyword>
<dbReference type="STRING" id="1676925.ENSPKIP00000000039"/>
<protein>
    <submittedName>
        <fullName evidence="18">ST14 transmembrane serine protease matriptase</fullName>
    </submittedName>
</protein>
<feature type="disulfide bond" evidence="13">
    <location>
        <begin position="506"/>
        <end position="524"/>
    </location>
</feature>
<dbReference type="SMART" id="SM00192">
    <property type="entry name" value="LDLa"/>
    <property type="match status" value="4"/>
</dbReference>
<dbReference type="Ensembl" id="ENSPKIT00000023922.1">
    <property type="protein sequence ID" value="ENSPKIP00000000039.1"/>
    <property type="gene ID" value="ENSPKIG00000018835.1"/>
</dbReference>
<name>A0A3B3Q2R1_9TELE</name>
<dbReference type="PRINTS" id="PR00261">
    <property type="entry name" value="LDLRECEPTOR"/>
</dbReference>
<keyword evidence="8" id="KW-0735">Signal-anchor</keyword>
<dbReference type="PROSITE" id="PS50024">
    <property type="entry name" value="SEA"/>
    <property type="match status" value="1"/>
</dbReference>
<dbReference type="PANTHER" id="PTHR24252:SF17">
    <property type="entry name" value="SUPPRESSOR OF TUMORIGENICITY 14 PROTEIN HOMOLOG-RELATED"/>
    <property type="match status" value="1"/>
</dbReference>
<keyword evidence="10 14" id="KW-0472">Membrane</keyword>
<keyword evidence="6" id="KW-0378">Hydrolase</keyword>
<evidence type="ECO:0000256" key="9">
    <source>
        <dbReference type="ARBA" id="ARBA00022989"/>
    </source>
</evidence>
<dbReference type="FunFam" id="4.10.400.10:FF:000034">
    <property type="entry name" value="Low-density lipoprotein receptor-related protein 2"/>
    <property type="match status" value="1"/>
</dbReference>
<reference evidence="18" key="2">
    <citation type="submission" date="2025-09" db="UniProtKB">
        <authorList>
            <consortium name="Ensembl"/>
        </authorList>
    </citation>
    <scope>IDENTIFICATION</scope>
</reference>
<evidence type="ECO:0000256" key="1">
    <source>
        <dbReference type="ARBA" id="ARBA00004606"/>
    </source>
</evidence>
<feature type="domain" description="CUB" evidence="15">
    <location>
        <begin position="227"/>
        <end position="343"/>
    </location>
</feature>
<dbReference type="Pfam" id="PF01390">
    <property type="entry name" value="SEA"/>
    <property type="match status" value="1"/>
</dbReference>
<dbReference type="SMART" id="SM00020">
    <property type="entry name" value="Tryp_SPc"/>
    <property type="match status" value="1"/>
</dbReference>
<evidence type="ECO:0000256" key="13">
    <source>
        <dbReference type="PROSITE-ProRule" id="PRU00124"/>
    </source>
</evidence>
<feature type="disulfide bond" evidence="13">
    <location>
        <begin position="518"/>
        <end position="533"/>
    </location>
</feature>
<keyword evidence="9 14" id="KW-1133">Transmembrane helix</keyword>
<feature type="disulfide bond" evidence="13">
    <location>
        <begin position="542"/>
        <end position="560"/>
    </location>
</feature>
<dbReference type="CDD" id="cd00041">
    <property type="entry name" value="CUB"/>
    <property type="match status" value="2"/>
</dbReference>
<dbReference type="CDD" id="cd00190">
    <property type="entry name" value="Tryp_SPc"/>
    <property type="match status" value="1"/>
</dbReference>
<feature type="disulfide bond" evidence="13">
    <location>
        <begin position="470"/>
        <end position="488"/>
    </location>
</feature>
<dbReference type="PROSITE" id="PS01180">
    <property type="entry name" value="CUB"/>
    <property type="match status" value="2"/>
</dbReference>
<dbReference type="AlphaFoldDB" id="A0A3B3Q2R1"/>
<dbReference type="Gene3D" id="2.40.10.10">
    <property type="entry name" value="Trypsin-like serine proteases"/>
    <property type="match status" value="2"/>
</dbReference>
<feature type="transmembrane region" description="Helical" evidence="14">
    <location>
        <begin position="56"/>
        <end position="77"/>
    </location>
</feature>
<dbReference type="PROSITE" id="PS01209">
    <property type="entry name" value="LDLRA_1"/>
    <property type="match status" value="1"/>
</dbReference>
<evidence type="ECO:0000313" key="19">
    <source>
        <dbReference type="Proteomes" id="UP000261540"/>
    </source>
</evidence>
<evidence type="ECO:0000256" key="4">
    <source>
        <dbReference type="ARBA" id="ARBA00022729"/>
    </source>
</evidence>
<evidence type="ECO:0000256" key="6">
    <source>
        <dbReference type="ARBA" id="ARBA00022801"/>
    </source>
</evidence>
<dbReference type="PANTHER" id="PTHR24252">
    <property type="entry name" value="ACROSIN-RELATED"/>
    <property type="match status" value="1"/>
</dbReference>
<evidence type="ECO:0000256" key="10">
    <source>
        <dbReference type="ARBA" id="ARBA00023136"/>
    </source>
</evidence>
<keyword evidence="7" id="KW-0720">Serine protease</keyword>
<comment type="subcellular location">
    <subcellularLocation>
        <location evidence="1">Membrane</location>
        <topology evidence="1">Single-pass type II membrane protein</topology>
    </subcellularLocation>
</comment>
<feature type="domain" description="SEA" evidence="16">
    <location>
        <begin position="95"/>
        <end position="216"/>
    </location>
</feature>
<dbReference type="PROSITE" id="PS50240">
    <property type="entry name" value="TRYPSIN_DOM"/>
    <property type="match status" value="1"/>
</dbReference>
<dbReference type="InterPro" id="IPR000082">
    <property type="entry name" value="SEA_dom"/>
</dbReference>
<feature type="disulfide bond" evidence="13">
    <location>
        <begin position="535"/>
        <end position="547"/>
    </location>
</feature>
<dbReference type="FunFam" id="2.60.120.290:FF:000013">
    <property type="entry name" value="Membrane frizzled-related protein"/>
    <property type="match status" value="1"/>
</dbReference>
<dbReference type="SUPFAM" id="SSF50494">
    <property type="entry name" value="Trypsin-like serine proteases"/>
    <property type="match status" value="1"/>
</dbReference>
<dbReference type="InterPro" id="IPR002172">
    <property type="entry name" value="LDrepeatLR_classA_rpt"/>
</dbReference>
<dbReference type="Gene3D" id="3.30.70.960">
    <property type="entry name" value="SEA domain"/>
    <property type="match status" value="1"/>
</dbReference>
<dbReference type="InterPro" id="IPR036364">
    <property type="entry name" value="SEA_dom_sf"/>
</dbReference>
<evidence type="ECO:0000259" key="16">
    <source>
        <dbReference type="PROSITE" id="PS50024"/>
    </source>
</evidence>
<dbReference type="SMART" id="SM00042">
    <property type="entry name" value="CUB"/>
    <property type="match status" value="2"/>
</dbReference>
<keyword evidence="3 14" id="KW-0812">Transmembrane</keyword>
<evidence type="ECO:0000256" key="11">
    <source>
        <dbReference type="ARBA" id="ARBA00023157"/>
    </source>
</evidence>
<evidence type="ECO:0000259" key="17">
    <source>
        <dbReference type="PROSITE" id="PS50240"/>
    </source>
</evidence>
<dbReference type="SUPFAM" id="SSF57424">
    <property type="entry name" value="LDL receptor-like module"/>
    <property type="match status" value="3"/>
</dbReference>
<dbReference type="FunFam" id="4.10.400.10:FF:000065">
    <property type="entry name" value="Transmembrane protease serine 7"/>
    <property type="match status" value="1"/>
</dbReference>
<feature type="disulfide bond" evidence="13">
    <location>
        <begin position="600"/>
        <end position="615"/>
    </location>
</feature>
<dbReference type="SUPFAM" id="SSF82671">
    <property type="entry name" value="SEA domain"/>
    <property type="match status" value="1"/>
</dbReference>
<keyword evidence="4" id="KW-0732">Signal</keyword>
<dbReference type="CDD" id="cd00112">
    <property type="entry name" value="LDLa"/>
    <property type="match status" value="4"/>
</dbReference>
<dbReference type="InterPro" id="IPR018114">
    <property type="entry name" value="TRYPSIN_HIS"/>
</dbReference>
<evidence type="ECO:0000256" key="7">
    <source>
        <dbReference type="ARBA" id="ARBA00022825"/>
    </source>
</evidence>
<dbReference type="PROSITE" id="PS50068">
    <property type="entry name" value="LDLRA_2"/>
    <property type="match status" value="4"/>
</dbReference>
<feature type="disulfide bond" evidence="13">
    <location>
        <begin position="554"/>
        <end position="569"/>
    </location>
</feature>
<keyword evidence="11 13" id="KW-1015">Disulfide bond</keyword>